<gene>
    <name evidence="2" type="ORF">FNA67_19795</name>
</gene>
<dbReference type="EMBL" id="CP041690">
    <property type="protein sequence ID" value="QEE22264.1"/>
    <property type="molecule type" value="Genomic_DNA"/>
</dbReference>
<dbReference type="InterPro" id="IPR038740">
    <property type="entry name" value="BioF2-like_GNAT_dom"/>
</dbReference>
<keyword evidence="2" id="KW-0808">Transferase</keyword>
<proteinExistence type="predicted"/>
<organism evidence="2 3">
    <name type="scientific">Paradevosia tibetensis</name>
    <dbReference type="NCBI Taxonomy" id="1447062"/>
    <lineage>
        <taxon>Bacteria</taxon>
        <taxon>Pseudomonadati</taxon>
        <taxon>Pseudomonadota</taxon>
        <taxon>Alphaproteobacteria</taxon>
        <taxon>Hyphomicrobiales</taxon>
        <taxon>Devosiaceae</taxon>
        <taxon>Paradevosia</taxon>
    </lineage>
</organism>
<dbReference type="Pfam" id="PF13480">
    <property type="entry name" value="Acetyltransf_6"/>
    <property type="match status" value="1"/>
</dbReference>
<keyword evidence="3" id="KW-1185">Reference proteome</keyword>
<accession>A0A5B9DV86</accession>
<evidence type="ECO:0000313" key="3">
    <source>
        <dbReference type="Proteomes" id="UP000321062"/>
    </source>
</evidence>
<reference evidence="2 3" key="1">
    <citation type="journal article" date="2015" name="Int. J. Syst. Evol. Microbiol.">
        <title>Youhaiella tibetensis gen. nov., sp. nov., isolated from subsurface sediment.</title>
        <authorList>
            <person name="Wang Y.X."/>
            <person name="Huang F.Q."/>
            <person name="Nogi Y."/>
            <person name="Pang S.J."/>
            <person name="Wang P.K."/>
            <person name="Lv J."/>
        </authorList>
    </citation>
    <scope>NUCLEOTIDE SEQUENCE [LARGE SCALE GENOMIC DNA]</scope>
    <source>
        <strain evidence="3">fig4</strain>
    </source>
</reference>
<dbReference type="SUPFAM" id="SSF55729">
    <property type="entry name" value="Acyl-CoA N-acyltransferases (Nat)"/>
    <property type="match status" value="1"/>
</dbReference>
<dbReference type="InterPro" id="IPR016181">
    <property type="entry name" value="Acyl_CoA_acyltransferase"/>
</dbReference>
<dbReference type="Proteomes" id="UP000321062">
    <property type="component" value="Chromosome"/>
</dbReference>
<sequence>MLLNRLQFSLEASRLSLSSLRPRALGVPEGSAPVVVHGSLAEAEADWRALEATGILTPYQRYDWVRAVLASDLERADGVAIVVVRSQGRPVALLPLIIERRSGFSIARLIGSDISNSDWLAFLPGTDISPEWLGLVLDEVRELVGALDLVCFFNQPRQWAGHANPVLAVGADPGPNNLYTAIIGPTPAPYIEHRLTHKRRGNIKRGERRLEEMLGRVELRRVTTIDELDRVHAAFLAQRGERFDQMGVGNLFAQQSFVRFFRNLAVEGFSDRHPALCFHALYAGEEIVATTCGAFAGKHYSQYINSTASGPAAKYSLMGILVAKLMDELNASGIDTFDMGIGDFDYKQDWTAPEPLFDTLIPLTPAGHLAALGLRTSQGAKRAIKQNPRLWGLAQSIRKTLHNLRKR</sequence>
<evidence type="ECO:0000313" key="2">
    <source>
        <dbReference type="EMBL" id="QEE22264.1"/>
    </source>
</evidence>
<name>A0A5B9DV86_9HYPH</name>
<dbReference type="GO" id="GO:0016740">
    <property type="term" value="F:transferase activity"/>
    <property type="evidence" value="ECO:0007669"/>
    <property type="project" value="UniProtKB-KW"/>
</dbReference>
<dbReference type="AlphaFoldDB" id="A0A5B9DV86"/>
<feature type="domain" description="BioF2-like acetyltransferase" evidence="1">
    <location>
        <begin position="198"/>
        <end position="348"/>
    </location>
</feature>
<protein>
    <submittedName>
        <fullName evidence="2">GNAT family N-acetyltransferase</fullName>
    </submittedName>
</protein>
<dbReference type="KEGG" id="yti:FNA67_19795"/>
<dbReference type="Gene3D" id="3.40.630.30">
    <property type="match status" value="1"/>
</dbReference>
<evidence type="ECO:0000259" key="1">
    <source>
        <dbReference type="Pfam" id="PF13480"/>
    </source>
</evidence>
<dbReference type="OrthoDB" id="8193702at2"/>